<feature type="transmembrane region" description="Helical" evidence="6">
    <location>
        <begin position="110"/>
        <end position="128"/>
    </location>
</feature>
<dbReference type="Gene3D" id="1.20.1510.10">
    <property type="entry name" value="Cation efflux protein transmembrane domain"/>
    <property type="match status" value="1"/>
</dbReference>
<feature type="domain" description="Cation efflux protein transmembrane" evidence="7">
    <location>
        <begin position="4"/>
        <end position="195"/>
    </location>
</feature>
<dbReference type="Gene3D" id="3.30.70.1350">
    <property type="entry name" value="Cation efflux protein, cytoplasmic domain"/>
    <property type="match status" value="1"/>
</dbReference>
<dbReference type="GO" id="GO:0016020">
    <property type="term" value="C:membrane"/>
    <property type="evidence" value="ECO:0007669"/>
    <property type="project" value="UniProtKB-SubCell"/>
</dbReference>
<sequence length="301" mass="32735">MRAVYISFVLNLIILILKVIAFTQSKSSAVDAEFLHALGNAVGSGMLVLGLILMNRRPSFRYPFGFGRGIYVAGLISASIVGGFLFSISLFTGLNQLKSLESVYVTQESLLAVAAATFMDFSMFVWAFHEFRKGMNDPSTRNTLVENLTDCVGDVIAVAALTTVNPLLDAVGALIIAAILLISSISLGFKYAEVLIGRSAPKNVLGRAVKVVLSDPRVVDVNDVKSLVIGPNQYLLLIQVEVPENLSVEEINAVREELVSRITSAEQSVKHVVIEFYKPTEPPKTFKEVLKDIITLSPSKE</sequence>
<dbReference type="InterPro" id="IPR050291">
    <property type="entry name" value="CDF_Transporter"/>
</dbReference>
<comment type="subcellular location">
    <subcellularLocation>
        <location evidence="1">Membrane</location>
        <topology evidence="1">Multi-pass membrane protein</topology>
    </subcellularLocation>
</comment>
<evidence type="ECO:0000256" key="6">
    <source>
        <dbReference type="SAM" id="Phobius"/>
    </source>
</evidence>
<evidence type="ECO:0000313" key="9">
    <source>
        <dbReference type="Proteomes" id="UP000244093"/>
    </source>
</evidence>
<accession>A0A2R7Y625</accession>
<keyword evidence="4 6" id="KW-1133">Transmembrane helix</keyword>
<gene>
    <name evidence="8" type="ORF">B7O98_05105</name>
</gene>
<dbReference type="PANTHER" id="PTHR43840:SF13">
    <property type="entry name" value="CATION EFFLUX PROTEIN CYTOPLASMIC DOMAIN-CONTAINING PROTEIN"/>
    <property type="match status" value="1"/>
</dbReference>
<comment type="caution">
    <text evidence="8">The sequence shown here is derived from an EMBL/GenBank/DDBJ whole genome shotgun (WGS) entry which is preliminary data.</text>
</comment>
<protein>
    <recommendedName>
        <fullName evidence="7">Cation efflux protein transmembrane domain-containing protein</fullName>
    </recommendedName>
</protein>
<evidence type="ECO:0000256" key="5">
    <source>
        <dbReference type="ARBA" id="ARBA00023136"/>
    </source>
</evidence>
<keyword evidence="5 6" id="KW-0472">Membrane</keyword>
<dbReference type="SUPFAM" id="SSF161111">
    <property type="entry name" value="Cation efflux protein transmembrane domain-like"/>
    <property type="match status" value="1"/>
</dbReference>
<proteinExistence type="predicted"/>
<dbReference type="InterPro" id="IPR002524">
    <property type="entry name" value="Cation_efflux"/>
</dbReference>
<feature type="transmembrane region" description="Helical" evidence="6">
    <location>
        <begin position="37"/>
        <end position="54"/>
    </location>
</feature>
<dbReference type="EMBL" id="NBVN01000003">
    <property type="protein sequence ID" value="PUA32817.1"/>
    <property type="molecule type" value="Genomic_DNA"/>
</dbReference>
<evidence type="ECO:0000256" key="2">
    <source>
        <dbReference type="ARBA" id="ARBA00022448"/>
    </source>
</evidence>
<name>A0A2R7Y625_9CREN</name>
<keyword evidence="3 6" id="KW-0812">Transmembrane</keyword>
<keyword evidence="2" id="KW-0813">Transport</keyword>
<dbReference type="InterPro" id="IPR027469">
    <property type="entry name" value="Cation_efflux_TMD_sf"/>
</dbReference>
<dbReference type="InterPro" id="IPR036837">
    <property type="entry name" value="Cation_efflux_CTD_sf"/>
</dbReference>
<dbReference type="SUPFAM" id="SSF160240">
    <property type="entry name" value="Cation efflux protein cytoplasmic domain-like"/>
    <property type="match status" value="1"/>
</dbReference>
<dbReference type="Pfam" id="PF01545">
    <property type="entry name" value="Cation_efflux"/>
    <property type="match status" value="1"/>
</dbReference>
<feature type="transmembrane region" description="Helical" evidence="6">
    <location>
        <begin position="66"/>
        <end position="90"/>
    </location>
</feature>
<dbReference type="AlphaFoldDB" id="A0A2R7Y625"/>
<evidence type="ECO:0000256" key="1">
    <source>
        <dbReference type="ARBA" id="ARBA00004141"/>
    </source>
</evidence>
<reference evidence="8" key="2">
    <citation type="journal article" date="2018" name="Syst. Appl. Microbiol.">
        <title>A new symbiotic nanoarchaeote (Candidatus Nanoclepta minutus) and its host (Zestosphaera tikiterensis gen. nov., sp. nov.) from a New Zealand hot spring.</title>
        <authorList>
            <person name="St John E."/>
            <person name="Liu Y."/>
            <person name="Podar M."/>
            <person name="Stott M.B."/>
            <person name="Meneghin J."/>
            <person name="Chen Z."/>
            <person name="Lagutin K."/>
            <person name="Mitchell K."/>
            <person name="Reysenbach A.L."/>
        </authorList>
    </citation>
    <scope>NUCLEOTIDE SEQUENCE [LARGE SCALE GENOMIC DNA]</scope>
    <source>
        <strain evidence="8">NZ3</strain>
    </source>
</reference>
<evidence type="ECO:0000256" key="3">
    <source>
        <dbReference type="ARBA" id="ARBA00022692"/>
    </source>
</evidence>
<dbReference type="Proteomes" id="UP000244093">
    <property type="component" value="Unassembled WGS sequence"/>
</dbReference>
<evidence type="ECO:0000256" key="4">
    <source>
        <dbReference type="ARBA" id="ARBA00022989"/>
    </source>
</evidence>
<dbReference type="GO" id="GO:0008324">
    <property type="term" value="F:monoatomic cation transmembrane transporter activity"/>
    <property type="evidence" value="ECO:0007669"/>
    <property type="project" value="InterPro"/>
</dbReference>
<dbReference type="NCBIfam" id="TIGR01297">
    <property type="entry name" value="CDF"/>
    <property type="match status" value="1"/>
</dbReference>
<dbReference type="InterPro" id="IPR058533">
    <property type="entry name" value="Cation_efflux_TM"/>
</dbReference>
<dbReference type="PANTHER" id="PTHR43840">
    <property type="entry name" value="MITOCHONDRIAL METAL TRANSPORTER 1-RELATED"/>
    <property type="match status" value="1"/>
</dbReference>
<organism evidence="8 9">
    <name type="scientific">Zestosphaera tikiterensis</name>
    <dbReference type="NCBI Taxonomy" id="1973259"/>
    <lineage>
        <taxon>Archaea</taxon>
        <taxon>Thermoproteota</taxon>
        <taxon>Thermoprotei</taxon>
        <taxon>Desulfurococcales</taxon>
        <taxon>Desulfurococcaceae</taxon>
        <taxon>Zestosphaera</taxon>
    </lineage>
</organism>
<evidence type="ECO:0000259" key="7">
    <source>
        <dbReference type="Pfam" id="PF01545"/>
    </source>
</evidence>
<reference evidence="8" key="1">
    <citation type="submission" date="2017-04" db="EMBL/GenBank/DDBJ databases">
        <authorList>
            <person name="Afonso C.L."/>
            <person name="Miller P.J."/>
            <person name="Scott M.A."/>
            <person name="Spackman E."/>
            <person name="Goraichik I."/>
            <person name="Dimitrov K.M."/>
            <person name="Suarez D.L."/>
            <person name="Swayne D.E."/>
        </authorList>
    </citation>
    <scope>NUCLEOTIDE SEQUENCE</scope>
    <source>
        <strain evidence="8">NZ3</strain>
    </source>
</reference>
<evidence type="ECO:0000313" key="8">
    <source>
        <dbReference type="EMBL" id="PUA32817.1"/>
    </source>
</evidence>
<feature type="transmembrane region" description="Helical" evidence="6">
    <location>
        <begin position="170"/>
        <end position="189"/>
    </location>
</feature>